<dbReference type="OrthoDB" id="20086at2759"/>
<dbReference type="GO" id="GO:0005737">
    <property type="term" value="C:cytoplasm"/>
    <property type="evidence" value="ECO:0007669"/>
    <property type="project" value="UniProtKB-SubCell"/>
</dbReference>
<protein>
    <recommendedName>
        <fullName evidence="5">Protein YAE1</fullName>
    </recommendedName>
    <alternativeName>
        <fullName evidence="4">Protein yae1</fullName>
    </alternativeName>
</protein>
<dbReference type="HOGENOM" id="CLU_091047_0_0_1"/>
<comment type="subcellular location">
    <subcellularLocation>
        <location evidence="2">Cytoplasm</location>
    </subcellularLocation>
    <subcellularLocation>
        <location evidence="1">Nucleus</location>
    </subcellularLocation>
</comment>
<dbReference type="EMBL" id="CCBP010000336">
    <property type="protein sequence ID" value="CDO76093.1"/>
    <property type="molecule type" value="Genomic_DNA"/>
</dbReference>
<evidence type="ECO:0000256" key="1">
    <source>
        <dbReference type="ARBA" id="ARBA00004123"/>
    </source>
</evidence>
<evidence type="ECO:0000259" key="8">
    <source>
        <dbReference type="Pfam" id="PF09811"/>
    </source>
</evidence>
<keyword evidence="6" id="KW-0963">Cytoplasm</keyword>
<dbReference type="GO" id="GO:0005634">
    <property type="term" value="C:nucleus"/>
    <property type="evidence" value="ECO:0007669"/>
    <property type="project" value="UniProtKB-SubCell"/>
</dbReference>
<comment type="similarity">
    <text evidence="3">Belongs to the YAE1 family.</text>
</comment>
<evidence type="ECO:0000313" key="9">
    <source>
        <dbReference type="EMBL" id="CDO76093.1"/>
    </source>
</evidence>
<dbReference type="PANTHER" id="PTHR18829:SF0">
    <property type="entry name" value="PROTEIN YAE1 HOMOLOG"/>
    <property type="match status" value="1"/>
</dbReference>
<feature type="domain" description="Essential protein Yae1 N-terminal" evidence="8">
    <location>
        <begin position="30"/>
        <end position="69"/>
    </location>
</feature>
<dbReference type="InterPro" id="IPR019191">
    <property type="entry name" value="Essential_protein_Yae1_N"/>
</dbReference>
<dbReference type="STRING" id="5643.A0A060SUE3"/>
<sequence length="203" mass="21956">MEDEAFWSDDPKVLQDSEWTKISSEFTNAGYREGITAGKESALQQGFDEGFAQVGAPIGRELGILRGLCSALIAFLTRAQESTTQTEAVLAEVRDIATQLANVRFSDIAPPDLEAIAHAKEHLDAAAMNADEEAEDLTDPAKLNEEIKEKRDIEGLEDLIAQMNASGASEGAAQARPKEEDVARLKQRLLAASQGIGLSLQWS</sequence>
<gene>
    <name evidence="9" type="ORF">BN946_scf184649.g19</name>
</gene>
<organism evidence="9 10">
    <name type="scientific">Pycnoporus cinnabarinus</name>
    <name type="common">Cinnabar-red polypore</name>
    <name type="synonym">Trametes cinnabarina</name>
    <dbReference type="NCBI Taxonomy" id="5643"/>
    <lineage>
        <taxon>Eukaryota</taxon>
        <taxon>Fungi</taxon>
        <taxon>Dikarya</taxon>
        <taxon>Basidiomycota</taxon>
        <taxon>Agaricomycotina</taxon>
        <taxon>Agaricomycetes</taxon>
        <taxon>Polyporales</taxon>
        <taxon>Polyporaceae</taxon>
        <taxon>Trametes</taxon>
    </lineage>
</organism>
<dbReference type="InterPro" id="IPR038881">
    <property type="entry name" value="Yae1-like"/>
</dbReference>
<evidence type="ECO:0000256" key="5">
    <source>
        <dbReference type="ARBA" id="ARBA00018400"/>
    </source>
</evidence>
<dbReference type="Pfam" id="PF09811">
    <property type="entry name" value="Yae1_N"/>
    <property type="match status" value="1"/>
</dbReference>
<dbReference type="AlphaFoldDB" id="A0A060SUE3"/>
<name>A0A060SUE3_PYCCI</name>
<evidence type="ECO:0000256" key="4">
    <source>
        <dbReference type="ARBA" id="ARBA00017286"/>
    </source>
</evidence>
<evidence type="ECO:0000256" key="2">
    <source>
        <dbReference type="ARBA" id="ARBA00004496"/>
    </source>
</evidence>
<dbReference type="Proteomes" id="UP000029665">
    <property type="component" value="Unassembled WGS sequence"/>
</dbReference>
<accession>A0A060SUE3</accession>
<dbReference type="OMA" id="IAHAKEH"/>
<evidence type="ECO:0000313" key="10">
    <source>
        <dbReference type="Proteomes" id="UP000029665"/>
    </source>
</evidence>
<keyword evidence="10" id="KW-1185">Reference proteome</keyword>
<evidence type="ECO:0000256" key="6">
    <source>
        <dbReference type="ARBA" id="ARBA00022490"/>
    </source>
</evidence>
<proteinExistence type="inferred from homology"/>
<comment type="caution">
    <text evidence="9">The sequence shown here is derived from an EMBL/GenBank/DDBJ whole genome shotgun (WGS) entry which is preliminary data.</text>
</comment>
<dbReference type="PANTHER" id="PTHR18829">
    <property type="entry name" value="PROTEIN YAE1 HOMOLOG"/>
    <property type="match status" value="1"/>
</dbReference>
<reference evidence="9" key="1">
    <citation type="submission" date="2014-01" db="EMBL/GenBank/DDBJ databases">
        <title>The genome of the white-rot fungus Pycnoporus cinnabarinus: a basidiomycete model with a versatile arsenal for lignocellulosic biomass breakdown.</title>
        <authorList>
            <person name="Levasseur A."/>
            <person name="Lomascolo A."/>
            <person name="Ruiz-Duenas F.J."/>
            <person name="Uzan E."/>
            <person name="Piumi F."/>
            <person name="Kues U."/>
            <person name="Ram A.F.J."/>
            <person name="Murat C."/>
            <person name="Haon M."/>
            <person name="Benoit I."/>
            <person name="Arfi Y."/>
            <person name="Chevret D."/>
            <person name="Drula E."/>
            <person name="Kwon M.J."/>
            <person name="Gouret P."/>
            <person name="Lesage-Meessen L."/>
            <person name="Lombard V."/>
            <person name="Mariette J."/>
            <person name="Noirot C."/>
            <person name="Park J."/>
            <person name="Patyshakuliyeva A."/>
            <person name="Wieneger R.A.B."/>
            <person name="Wosten H.A.B."/>
            <person name="Martin F."/>
            <person name="Coutinho P.M."/>
            <person name="de Vries R."/>
            <person name="Martinez A.T."/>
            <person name="Klopp C."/>
            <person name="Pontarotti P."/>
            <person name="Henrissat B."/>
            <person name="Record E."/>
        </authorList>
    </citation>
    <scope>NUCLEOTIDE SEQUENCE [LARGE SCALE GENOMIC DNA]</scope>
    <source>
        <strain evidence="9">BRFM137</strain>
    </source>
</reference>
<evidence type="ECO:0000256" key="3">
    <source>
        <dbReference type="ARBA" id="ARBA00007096"/>
    </source>
</evidence>
<evidence type="ECO:0000256" key="7">
    <source>
        <dbReference type="ARBA" id="ARBA00023242"/>
    </source>
</evidence>
<keyword evidence="7" id="KW-0539">Nucleus</keyword>